<dbReference type="EMBL" id="UHEW01000005">
    <property type="protein sequence ID" value="SUN28843.1"/>
    <property type="molecule type" value="Genomic_DNA"/>
</dbReference>
<dbReference type="Proteomes" id="UP000035346">
    <property type="component" value="Unassembled WGS sequence"/>
</dbReference>
<dbReference type="AlphaFoldDB" id="A0A0H1U5Q2"/>
<evidence type="ECO:0000313" key="7">
    <source>
        <dbReference type="Proteomes" id="UP000250200"/>
    </source>
</evidence>
<feature type="coiled-coil region" evidence="1">
    <location>
        <begin position="16"/>
        <end position="43"/>
    </location>
</feature>
<gene>
    <name evidence="3" type="ORF">NCTC8181_01917</name>
    <name evidence="4" type="ORF">NCTC8185_01738</name>
    <name evidence="5" type="ORF">NCTC9828_01104</name>
    <name evidence="2" type="ORF">WA04_11415</name>
</gene>
<evidence type="ECO:0000256" key="1">
    <source>
        <dbReference type="SAM" id="Coils"/>
    </source>
</evidence>
<dbReference type="EMBL" id="UAVB01000001">
    <property type="protein sequence ID" value="SQA18865.1"/>
    <property type="molecule type" value="Genomic_DNA"/>
</dbReference>
<evidence type="ECO:0000313" key="4">
    <source>
        <dbReference type="EMBL" id="SUN14454.1"/>
    </source>
</evidence>
<dbReference type="Proteomes" id="UP000254076">
    <property type="component" value="Unassembled WGS sequence"/>
</dbReference>
<dbReference type="EMBL" id="LBKL01000102">
    <property type="protein sequence ID" value="KLL35092.1"/>
    <property type="molecule type" value="Genomic_DNA"/>
</dbReference>
<comment type="caution">
    <text evidence="4">The sequence shown here is derived from an EMBL/GenBank/DDBJ whole genome shotgun (WGS) entry which is preliminary data.</text>
</comment>
<reference evidence="7 8" key="2">
    <citation type="submission" date="2018-06" db="EMBL/GenBank/DDBJ databases">
        <authorList>
            <consortium name="Pathogen Informatics"/>
            <person name="Doyle S."/>
        </authorList>
    </citation>
    <scope>NUCLEOTIDE SEQUENCE [LARGE SCALE GENOMIC DNA]</scope>
    <source>
        <strain evidence="3 7">NCTC8181</strain>
        <strain evidence="4 8">NCTC8185</strain>
        <strain evidence="5 9">NCTC9828</strain>
    </source>
</reference>
<evidence type="ECO:0008006" key="10">
    <source>
        <dbReference type="Google" id="ProtNLM"/>
    </source>
</evidence>
<evidence type="ECO:0000313" key="2">
    <source>
        <dbReference type="EMBL" id="KLL35092.1"/>
    </source>
</evidence>
<evidence type="ECO:0000313" key="5">
    <source>
        <dbReference type="EMBL" id="SUN28843.1"/>
    </source>
</evidence>
<evidence type="ECO:0000313" key="3">
    <source>
        <dbReference type="EMBL" id="SQA18865.1"/>
    </source>
</evidence>
<dbReference type="Proteomes" id="UP000250200">
    <property type="component" value="Unassembled WGS sequence"/>
</dbReference>
<name>A0A0H1U5Q2_STRAG</name>
<evidence type="ECO:0000313" key="8">
    <source>
        <dbReference type="Proteomes" id="UP000254076"/>
    </source>
</evidence>
<proteinExistence type="predicted"/>
<evidence type="ECO:0000313" key="9">
    <source>
        <dbReference type="Proteomes" id="UP000255140"/>
    </source>
</evidence>
<sequence length="90" mass="10243">MEDLKKLKRKDLLEIMLEQQLLIEKQEKEIQQLKEALDDKKIKISKAGSIAEASLVLSGIFETAQLAADTYLENVKNLVDKRGVDNEKTD</sequence>
<dbReference type="EMBL" id="UHEQ01000004">
    <property type="protein sequence ID" value="SUN14454.1"/>
    <property type="molecule type" value="Genomic_DNA"/>
</dbReference>
<accession>A0A0H1U5Q2</accession>
<dbReference type="Proteomes" id="UP000255140">
    <property type="component" value="Unassembled WGS sequence"/>
</dbReference>
<keyword evidence="1" id="KW-0175">Coiled coil</keyword>
<evidence type="ECO:0000313" key="6">
    <source>
        <dbReference type="Proteomes" id="UP000035346"/>
    </source>
</evidence>
<organism evidence="4 8">
    <name type="scientific">Streptococcus agalactiae</name>
    <dbReference type="NCBI Taxonomy" id="1311"/>
    <lineage>
        <taxon>Bacteria</taxon>
        <taxon>Bacillati</taxon>
        <taxon>Bacillota</taxon>
        <taxon>Bacilli</taxon>
        <taxon>Lactobacillales</taxon>
        <taxon>Streptococcaceae</taxon>
        <taxon>Streptococcus</taxon>
    </lineage>
</organism>
<protein>
    <recommendedName>
        <fullName evidence="10">DNA repair protein</fullName>
    </recommendedName>
</protein>
<dbReference type="RefSeq" id="WP_000389767.1">
    <property type="nucleotide sequence ID" value="NZ_CAACXY010000016.1"/>
</dbReference>
<reference evidence="2 6" key="1">
    <citation type="journal article" date="2015" name="PLoS ONE">
        <title>Genomic analysis reveals the molecular basis for capsule loss in the group B streptococcus population.</title>
        <authorList>
            <consortium name="DEVANI Consortium"/>
            <person name="Rosini R."/>
            <person name="Campisi E."/>
            <person name="De Chiara M."/>
            <person name="Tettelin H."/>
            <person name="Rinaudo D."/>
            <person name="Toniolo C."/>
            <person name="Metruccio M."/>
            <person name="Guidotti S."/>
            <person name="Sorensen U.B."/>
            <person name="Kilian M."/>
            <person name="Ramirez M."/>
            <person name="Janulczyk R."/>
            <person name="Donati C."/>
            <person name="Grandi G."/>
            <person name="Margarit I."/>
        </authorList>
    </citation>
    <scope>NUCLEOTIDE SEQUENCE [LARGE SCALE GENOMIC DNA]</scope>
    <source>
        <strain evidence="2 6">DK-B-USS-215</strain>
    </source>
</reference>